<dbReference type="InterPro" id="IPR052016">
    <property type="entry name" value="Bact_Sigma-Reg"/>
</dbReference>
<protein>
    <submittedName>
        <fullName evidence="11">Bifunctional signal transducer for sigma factor regulation / phosphoserine phosphatase</fullName>
        <ecNumber evidence="11">3.1.3.3</ecNumber>
    </submittedName>
</protein>
<evidence type="ECO:0000256" key="6">
    <source>
        <dbReference type="ARBA" id="ARBA00023136"/>
    </source>
</evidence>
<accession>B0VH73</accession>
<feature type="transmembrane region" description="Helical" evidence="8">
    <location>
        <begin position="12"/>
        <end position="37"/>
    </location>
</feature>
<dbReference type="HOGENOM" id="CLU_020306_0_0_0"/>
<dbReference type="Pfam" id="PF00672">
    <property type="entry name" value="HAMP"/>
    <property type="match status" value="1"/>
</dbReference>
<evidence type="ECO:0000259" key="10">
    <source>
        <dbReference type="PROSITE" id="PS51746"/>
    </source>
</evidence>
<dbReference type="PROSITE" id="PS51746">
    <property type="entry name" value="PPM_2"/>
    <property type="match status" value="1"/>
</dbReference>
<evidence type="ECO:0000256" key="8">
    <source>
        <dbReference type="SAM" id="Phobius"/>
    </source>
</evidence>
<dbReference type="eggNOG" id="COG3850">
    <property type="taxonomic scope" value="Bacteria"/>
</dbReference>
<dbReference type="SUPFAM" id="SSF158472">
    <property type="entry name" value="HAMP domain-like"/>
    <property type="match status" value="1"/>
</dbReference>
<feature type="coiled-coil region" evidence="7">
    <location>
        <begin position="367"/>
        <end position="394"/>
    </location>
</feature>
<dbReference type="SMART" id="SM00304">
    <property type="entry name" value="HAMP"/>
    <property type="match status" value="1"/>
</dbReference>
<feature type="domain" description="HAMP" evidence="9">
    <location>
        <begin position="326"/>
        <end position="379"/>
    </location>
</feature>
<dbReference type="PROSITE" id="PS50885">
    <property type="entry name" value="HAMP"/>
    <property type="match status" value="1"/>
</dbReference>
<evidence type="ECO:0000256" key="1">
    <source>
        <dbReference type="ARBA" id="ARBA00004651"/>
    </source>
</evidence>
<dbReference type="InterPro" id="IPR003660">
    <property type="entry name" value="HAMP_dom"/>
</dbReference>
<evidence type="ECO:0000259" key="9">
    <source>
        <dbReference type="PROSITE" id="PS50885"/>
    </source>
</evidence>
<evidence type="ECO:0000313" key="11">
    <source>
        <dbReference type="EMBL" id="CAO80688.1"/>
    </source>
</evidence>
<dbReference type="InterPro" id="IPR036457">
    <property type="entry name" value="PPM-type-like_dom_sf"/>
</dbReference>
<dbReference type="SMART" id="SM00331">
    <property type="entry name" value="PP2C_SIG"/>
    <property type="match status" value="1"/>
</dbReference>
<dbReference type="KEGG" id="caci:CLOAM0806"/>
<dbReference type="GO" id="GO:0016791">
    <property type="term" value="F:phosphatase activity"/>
    <property type="evidence" value="ECO:0007669"/>
    <property type="project" value="TreeGrafter"/>
</dbReference>
<dbReference type="Proteomes" id="UP000002019">
    <property type="component" value="Chromosome"/>
</dbReference>
<dbReference type="PANTHER" id="PTHR43156">
    <property type="entry name" value="STAGE II SPORULATION PROTEIN E-RELATED"/>
    <property type="match status" value="1"/>
</dbReference>
<evidence type="ECO:0000256" key="5">
    <source>
        <dbReference type="ARBA" id="ARBA00022989"/>
    </source>
</evidence>
<feature type="domain" description="PPM-type phosphatase" evidence="10">
    <location>
        <begin position="413"/>
        <end position="633"/>
    </location>
</feature>
<dbReference type="InterPro" id="IPR033479">
    <property type="entry name" value="dCache_1"/>
</dbReference>
<gene>
    <name evidence="11" type="ordered locus">CLOAM0806</name>
</gene>
<dbReference type="eggNOG" id="COG2208">
    <property type="taxonomic scope" value="Bacteria"/>
</dbReference>
<dbReference type="EC" id="3.1.3.3" evidence="11"/>
<dbReference type="CDD" id="cd12913">
    <property type="entry name" value="PDC1_MCP_like"/>
    <property type="match status" value="1"/>
</dbReference>
<dbReference type="InterPro" id="IPR001932">
    <property type="entry name" value="PPM-type_phosphatase-like_dom"/>
</dbReference>
<comment type="subcellular location">
    <subcellularLocation>
        <location evidence="1">Cell membrane</location>
        <topology evidence="1">Multi-pass membrane protein</topology>
    </subcellularLocation>
</comment>
<name>B0VH73_CLOAI</name>
<dbReference type="Gene3D" id="6.10.340.10">
    <property type="match status" value="1"/>
</dbReference>
<evidence type="ECO:0000313" key="12">
    <source>
        <dbReference type="Proteomes" id="UP000002019"/>
    </source>
</evidence>
<keyword evidence="4 11" id="KW-0378">Hydrolase</keyword>
<keyword evidence="2" id="KW-1003">Cell membrane</keyword>
<dbReference type="OrthoDB" id="9802500at2"/>
<keyword evidence="7" id="KW-0175">Coiled coil</keyword>
<reference evidence="11 12" key="1">
    <citation type="journal article" date="2008" name="J. Bacteriol.">
        <title>'Candidatus Cloacamonas acidaminovorans': genome sequence reconstruction provides a first glimpse of a new bacterial division.</title>
        <authorList>
            <person name="Pelletier E."/>
            <person name="Kreimeyer A."/>
            <person name="Bocs S."/>
            <person name="Rouy Z."/>
            <person name="Gyapay G."/>
            <person name="Chouari R."/>
            <person name="Riviere D."/>
            <person name="Ganesan A."/>
            <person name="Daegelen P."/>
            <person name="Sghir A."/>
            <person name="Cohen G.N."/>
            <person name="Medigue C."/>
            <person name="Weissenbach J."/>
            <person name="Le Paslier D."/>
        </authorList>
    </citation>
    <scope>NUCLEOTIDE SEQUENCE [LARGE SCALE GENOMIC DNA]</scope>
    <source>
        <strain evidence="12">Evry</strain>
    </source>
</reference>
<feature type="transmembrane region" description="Helical" evidence="8">
    <location>
        <begin position="301"/>
        <end position="323"/>
    </location>
</feature>
<dbReference type="Gene3D" id="3.60.40.10">
    <property type="entry name" value="PPM-type phosphatase domain"/>
    <property type="match status" value="1"/>
</dbReference>
<keyword evidence="5 8" id="KW-1133">Transmembrane helix</keyword>
<dbReference type="PANTHER" id="PTHR43156:SF2">
    <property type="entry name" value="STAGE II SPORULATION PROTEIN E"/>
    <property type="match status" value="1"/>
</dbReference>
<evidence type="ECO:0000256" key="7">
    <source>
        <dbReference type="SAM" id="Coils"/>
    </source>
</evidence>
<organism evidence="11 12">
    <name type="scientific">Cloacimonas acidaminovorans (strain Evry)</name>
    <dbReference type="NCBI Taxonomy" id="459349"/>
    <lineage>
        <taxon>Bacteria</taxon>
        <taxon>Pseudomonadati</taxon>
        <taxon>Candidatus Cloacimonadota</taxon>
        <taxon>Candidatus Cloacimonadia</taxon>
        <taxon>Candidatus Cloacimonadales</taxon>
        <taxon>Candidatus Cloacimonadaceae</taxon>
        <taxon>Candidatus Cloacimonas</taxon>
    </lineage>
</organism>
<keyword evidence="12" id="KW-1185">Reference proteome</keyword>
<dbReference type="SUPFAM" id="SSF81606">
    <property type="entry name" value="PP2C-like"/>
    <property type="match status" value="1"/>
</dbReference>
<evidence type="ECO:0000256" key="2">
    <source>
        <dbReference type="ARBA" id="ARBA00022475"/>
    </source>
</evidence>
<dbReference type="GO" id="GO:0005886">
    <property type="term" value="C:plasma membrane"/>
    <property type="evidence" value="ECO:0007669"/>
    <property type="project" value="UniProtKB-SubCell"/>
</dbReference>
<dbReference type="GO" id="GO:0007165">
    <property type="term" value="P:signal transduction"/>
    <property type="evidence" value="ECO:0007669"/>
    <property type="project" value="InterPro"/>
</dbReference>
<dbReference type="Gene3D" id="3.30.450.20">
    <property type="entry name" value="PAS domain"/>
    <property type="match status" value="2"/>
</dbReference>
<proteinExistence type="predicted"/>
<dbReference type="CDD" id="cd06225">
    <property type="entry name" value="HAMP"/>
    <property type="match status" value="1"/>
</dbReference>
<keyword evidence="6 8" id="KW-0472">Membrane</keyword>
<evidence type="ECO:0000256" key="3">
    <source>
        <dbReference type="ARBA" id="ARBA00022692"/>
    </source>
</evidence>
<dbReference type="Pfam" id="PF02743">
    <property type="entry name" value="dCache_1"/>
    <property type="match status" value="1"/>
</dbReference>
<dbReference type="EMBL" id="CU466930">
    <property type="protein sequence ID" value="CAO80688.1"/>
    <property type="molecule type" value="Genomic_DNA"/>
</dbReference>
<dbReference type="Pfam" id="PF07228">
    <property type="entry name" value="SpoIIE"/>
    <property type="match status" value="1"/>
</dbReference>
<evidence type="ECO:0000256" key="4">
    <source>
        <dbReference type="ARBA" id="ARBA00022801"/>
    </source>
</evidence>
<dbReference type="STRING" id="459349.CLOAM0806"/>
<dbReference type="RefSeq" id="WP_015424547.1">
    <property type="nucleotide sequence ID" value="NC_020449.1"/>
</dbReference>
<sequence length="638" mass="73083">MKQRQEKRGLAYQIIVFIFISLFLIFTAFIGITRILFSHIMMENAQETVSHLANETTYQIESRLTNVVDISRTILTLYHYNHFERNKLDSILHDWVYEFETLEAITIAYAPSYYQEGYSRTIFHSHNRAVYQELHPADYQYLDWFQIPFELKSKYWTEPWYDATATQETVISYCLPLFAEGNCVGIMRLDTKLSALQKIVSPLKLKHSGYAFLVSSIGTIITHPADSLTFNESIFSLAEATNDKNLRQIGKKMINGNIDFVRLQDNAVFGDSWLYYCPLLTNNWSLGIIIPHKDVVGDLNLLLIIQTLFSLIIFLTISFIVYYRTLSVSRPIRLFTEVAERIGQGDFDAKLPKTGNSYEIDRLILAFEKMQESLKDYIKNLEITNAEKNRIETEVKIASEIQRKLIPENTLQPYEIKELRCYGILEPAGDIGGDLYDFFPIDKSHFLFVIADVAGKGIVASMTMTMVSTYLRTVSTYHYTASEIMQNLNNFLCKQTSASNFVTALLGIINLKNGELEFSNAGHTPMIIRKTDLSYKIFTETHSYPLGIFANREIGSMTIKLEKGEEIILVTDGVTETMNATEDFLGLKGLENIIKNLSSTNPEQTVRQILQHVHSFAQNTPQKDDITILVIDYKKSED</sequence>
<dbReference type="CDD" id="cd12912">
    <property type="entry name" value="PDC2_MCP_like"/>
    <property type="match status" value="1"/>
</dbReference>
<keyword evidence="3 8" id="KW-0812">Transmembrane</keyword>
<dbReference type="AlphaFoldDB" id="B0VH73"/>